<dbReference type="Proteomes" id="UP000630952">
    <property type="component" value="Unassembled WGS sequence"/>
</dbReference>
<gene>
    <name evidence="2" type="ORF">HKD21_05065</name>
</gene>
<reference evidence="3" key="1">
    <citation type="submission" date="2020-04" db="EMBL/GenBank/DDBJ databases">
        <title>Description of novel Gluconacetobacter.</title>
        <authorList>
            <person name="Sombolestani A."/>
        </authorList>
    </citation>
    <scope>NUCLEOTIDE SEQUENCE [LARGE SCALE GENOMIC DNA]</scope>
    <source>
        <strain evidence="3">LMG 27748</strain>
    </source>
</reference>
<comment type="caution">
    <text evidence="2">The sequence shown here is derived from an EMBL/GenBank/DDBJ whole genome shotgun (WGS) entry which is preliminary data.</text>
</comment>
<keyword evidence="3" id="KW-1185">Reference proteome</keyword>
<evidence type="ECO:0000256" key="1">
    <source>
        <dbReference type="SAM" id="SignalP"/>
    </source>
</evidence>
<dbReference type="RefSeq" id="WP_194254525.1">
    <property type="nucleotide sequence ID" value="NZ_JABCQO010000003.1"/>
</dbReference>
<reference evidence="2 3" key="2">
    <citation type="submission" date="2020-11" db="EMBL/GenBank/DDBJ databases">
        <title>Description of novel Gluconobacter species.</title>
        <authorList>
            <person name="Cleenwerck I."/>
            <person name="Cnockaert M."/>
            <person name="Borremans W."/>
            <person name="Wieme A.D."/>
            <person name="De Vuyst L."/>
            <person name="Vandamme P."/>
        </authorList>
    </citation>
    <scope>NUCLEOTIDE SEQUENCE [LARGE SCALE GENOMIC DNA]</scope>
    <source>
        <strain evidence="2 3">LMG 27748</strain>
    </source>
</reference>
<organism evidence="2 3">
    <name type="scientific">Gluconobacter cerevisiae</name>
    <dbReference type="NCBI Taxonomy" id="1379734"/>
    <lineage>
        <taxon>Bacteria</taxon>
        <taxon>Pseudomonadati</taxon>
        <taxon>Pseudomonadota</taxon>
        <taxon>Alphaproteobacteria</taxon>
        <taxon>Acetobacterales</taxon>
        <taxon>Acetobacteraceae</taxon>
        <taxon>Gluconobacter</taxon>
    </lineage>
</organism>
<evidence type="ECO:0000313" key="3">
    <source>
        <dbReference type="Proteomes" id="UP000630952"/>
    </source>
</evidence>
<feature type="chain" id="PRO_5045676711" evidence="1">
    <location>
        <begin position="23"/>
        <end position="211"/>
    </location>
</feature>
<proteinExistence type="predicted"/>
<sequence length="211" mass="21842">MRRVLFSLAALVAFMGTGDCFADTSAHAIAQWDIYDPTLYGTVNGNVTFSGMVLFPDLGAGNNSRQVATTAWVNAAIAANGSGGGSGSGSSGTFCSTTGCTFEANGGAVTITPWNYQGYNALALGGMLTMSNGNGTNIGFGYLDDGNGANPVFNLKNAGLSMDGALTVRRQETPASSSAACTAGRFYFDADYMYYCIASGKIGRLPWQTGW</sequence>
<feature type="signal peptide" evidence="1">
    <location>
        <begin position="1"/>
        <end position="22"/>
    </location>
</feature>
<name>A0ABR9YC49_9PROT</name>
<dbReference type="EMBL" id="JABCQO010000003">
    <property type="protein sequence ID" value="MBF0876219.1"/>
    <property type="molecule type" value="Genomic_DNA"/>
</dbReference>
<evidence type="ECO:0000313" key="2">
    <source>
        <dbReference type="EMBL" id="MBF0876219.1"/>
    </source>
</evidence>
<protein>
    <submittedName>
        <fullName evidence="2">Uncharacterized protein</fullName>
    </submittedName>
</protein>
<accession>A0ABR9YC49</accession>
<keyword evidence="1" id="KW-0732">Signal</keyword>